<dbReference type="InterPro" id="IPR036250">
    <property type="entry name" value="AcylCo_DH-like_C"/>
</dbReference>
<evidence type="ECO:0000256" key="2">
    <source>
        <dbReference type="ARBA" id="ARBA00009347"/>
    </source>
</evidence>
<evidence type="ECO:0000256" key="3">
    <source>
        <dbReference type="ARBA" id="ARBA00022630"/>
    </source>
</evidence>
<evidence type="ECO:0000313" key="11">
    <source>
        <dbReference type="Proteomes" id="UP001148313"/>
    </source>
</evidence>
<dbReference type="InterPro" id="IPR050741">
    <property type="entry name" value="Acyl-CoA_dehydrogenase"/>
</dbReference>
<dbReference type="PANTHER" id="PTHR48083">
    <property type="entry name" value="MEDIUM-CHAIN SPECIFIC ACYL-COA DEHYDROGENASE, MITOCHONDRIAL-RELATED"/>
    <property type="match status" value="1"/>
</dbReference>
<proteinExistence type="inferred from homology"/>
<evidence type="ECO:0000256" key="1">
    <source>
        <dbReference type="ARBA" id="ARBA00001974"/>
    </source>
</evidence>
<dbReference type="InterPro" id="IPR013786">
    <property type="entry name" value="AcylCoA_DH/ox_N"/>
</dbReference>
<dbReference type="Pfam" id="PF00441">
    <property type="entry name" value="Acyl-CoA_dh_1"/>
    <property type="match status" value="1"/>
</dbReference>
<protein>
    <submittedName>
        <fullName evidence="10">Acyl-CoA dehydrogenase family protein</fullName>
    </submittedName>
</protein>
<feature type="domain" description="Acyl-CoA oxidase/dehydrogenase middle" evidence="8">
    <location>
        <begin position="125"/>
        <end position="218"/>
    </location>
</feature>
<dbReference type="PANTHER" id="PTHR48083:SF28">
    <property type="entry name" value="ACYL-COA DEHYDROGENASE FAMILY PROTEIN (AFU_ORTHOLOGUE AFUA_6G10880)-RELATED"/>
    <property type="match status" value="1"/>
</dbReference>
<dbReference type="Proteomes" id="UP001148313">
    <property type="component" value="Unassembled WGS sequence"/>
</dbReference>
<dbReference type="InterPro" id="IPR046373">
    <property type="entry name" value="Acyl-CoA_Oxase/DH_mid-dom_sf"/>
</dbReference>
<dbReference type="InterPro" id="IPR037069">
    <property type="entry name" value="AcylCoA_DH/ox_N_sf"/>
</dbReference>
<dbReference type="RefSeq" id="WP_271088038.1">
    <property type="nucleotide sequence ID" value="NZ_JAPJZH010000002.1"/>
</dbReference>
<dbReference type="InterPro" id="IPR009075">
    <property type="entry name" value="AcylCo_DH/oxidase_C"/>
</dbReference>
<name>A0ABT4VKF1_9HYPH</name>
<dbReference type="InterPro" id="IPR006091">
    <property type="entry name" value="Acyl-CoA_Oxase/DH_mid-dom"/>
</dbReference>
<evidence type="ECO:0000256" key="5">
    <source>
        <dbReference type="ARBA" id="ARBA00023002"/>
    </source>
</evidence>
<evidence type="ECO:0000256" key="4">
    <source>
        <dbReference type="ARBA" id="ARBA00022827"/>
    </source>
</evidence>
<dbReference type="SUPFAM" id="SSF47203">
    <property type="entry name" value="Acyl-CoA dehydrogenase C-terminal domain-like"/>
    <property type="match status" value="1"/>
</dbReference>
<gene>
    <name evidence="10" type="ORF">OOZ53_04060</name>
</gene>
<keyword evidence="3 6" id="KW-0285">Flavoprotein</keyword>
<accession>A0ABT4VKF1</accession>
<dbReference type="Gene3D" id="2.40.110.10">
    <property type="entry name" value="Butyryl-CoA Dehydrogenase, subunit A, domain 2"/>
    <property type="match status" value="1"/>
</dbReference>
<comment type="caution">
    <text evidence="10">The sequence shown here is derived from an EMBL/GenBank/DDBJ whole genome shotgun (WGS) entry which is preliminary data.</text>
</comment>
<keyword evidence="11" id="KW-1185">Reference proteome</keyword>
<evidence type="ECO:0000313" key="10">
    <source>
        <dbReference type="EMBL" id="MDA4844508.1"/>
    </source>
</evidence>
<sequence length="382" mass="41558">MKNPFETEEQRAFRDSFAKFVDTEIRPFADEWDEAGAIPWELHRKAGALGMFGFGIDEAYGGLGFDDCFMRAAVAEELGRCGATGVGAALGARNISTGPIALLGSEELKRRVLPQILSGEVGSSLGITEPSGGSDVANLQTTARQDGNEWVLNGNKTFITGGMTSRYFIIGARTGGPGIAGISLFFVEADTPGFTRTPLERKMGWWCSDQATLFFDDCRLPADSLIGPENKGFIAIMNNFNYERLALIAQSLGMARTCLSESIAYANERKTFGKRLVEHQVIAHKIADMSARIDSLEAYLNQICWMANEGPTPVAEISKAKFLSTKILEYCASEAMQVFGGAGYLRGNPVERIYREVKVMAIGGGSEEIMKDLAVRQMGVVH</sequence>
<dbReference type="Gene3D" id="1.20.140.10">
    <property type="entry name" value="Butyryl-CoA Dehydrogenase, subunit A, domain 3"/>
    <property type="match status" value="1"/>
</dbReference>
<evidence type="ECO:0000259" key="9">
    <source>
        <dbReference type="Pfam" id="PF02771"/>
    </source>
</evidence>
<comment type="cofactor">
    <cofactor evidence="1 6">
        <name>FAD</name>
        <dbReference type="ChEBI" id="CHEBI:57692"/>
    </cofactor>
</comment>
<evidence type="ECO:0000259" key="7">
    <source>
        <dbReference type="Pfam" id="PF00441"/>
    </source>
</evidence>
<feature type="domain" description="Acyl-CoA dehydrogenase/oxidase N-terminal" evidence="9">
    <location>
        <begin position="7"/>
        <end position="120"/>
    </location>
</feature>
<organism evidence="10 11">
    <name type="scientific">Hoeflea poritis</name>
    <dbReference type="NCBI Taxonomy" id="2993659"/>
    <lineage>
        <taxon>Bacteria</taxon>
        <taxon>Pseudomonadati</taxon>
        <taxon>Pseudomonadota</taxon>
        <taxon>Alphaproteobacteria</taxon>
        <taxon>Hyphomicrobiales</taxon>
        <taxon>Rhizobiaceae</taxon>
        <taxon>Hoeflea</taxon>
    </lineage>
</organism>
<keyword evidence="5 6" id="KW-0560">Oxidoreductase</keyword>
<dbReference type="SUPFAM" id="SSF56645">
    <property type="entry name" value="Acyl-CoA dehydrogenase NM domain-like"/>
    <property type="match status" value="1"/>
</dbReference>
<evidence type="ECO:0000256" key="6">
    <source>
        <dbReference type="RuleBase" id="RU362125"/>
    </source>
</evidence>
<dbReference type="EMBL" id="JAPJZH010000002">
    <property type="protein sequence ID" value="MDA4844508.1"/>
    <property type="molecule type" value="Genomic_DNA"/>
</dbReference>
<evidence type="ECO:0000259" key="8">
    <source>
        <dbReference type="Pfam" id="PF02770"/>
    </source>
</evidence>
<keyword evidence="4 6" id="KW-0274">FAD</keyword>
<dbReference type="InterPro" id="IPR009100">
    <property type="entry name" value="AcylCoA_DH/oxidase_NM_dom_sf"/>
</dbReference>
<reference evidence="10" key="1">
    <citation type="submission" date="2022-11" db="EMBL/GenBank/DDBJ databases">
        <title>Hoeflea poritis sp. nov., isolated from scleractinian coral Porites lutea.</title>
        <authorList>
            <person name="Zhang G."/>
            <person name="Wei Q."/>
            <person name="Cai L."/>
        </authorList>
    </citation>
    <scope>NUCLEOTIDE SEQUENCE</scope>
    <source>
        <strain evidence="10">E7-10</strain>
    </source>
</reference>
<comment type="similarity">
    <text evidence="2 6">Belongs to the acyl-CoA dehydrogenase family.</text>
</comment>
<feature type="domain" description="Acyl-CoA dehydrogenase/oxidase C-terminal" evidence="7">
    <location>
        <begin position="230"/>
        <end position="378"/>
    </location>
</feature>
<dbReference type="Pfam" id="PF02770">
    <property type="entry name" value="Acyl-CoA_dh_M"/>
    <property type="match status" value="1"/>
</dbReference>
<dbReference type="Pfam" id="PF02771">
    <property type="entry name" value="Acyl-CoA_dh_N"/>
    <property type="match status" value="1"/>
</dbReference>
<dbReference type="Gene3D" id="1.10.540.10">
    <property type="entry name" value="Acyl-CoA dehydrogenase/oxidase, N-terminal domain"/>
    <property type="match status" value="1"/>
</dbReference>